<dbReference type="OrthoDB" id="9803968at2"/>
<reference evidence="8" key="1">
    <citation type="journal article" date="2015" name="Genome Announc.">
        <title>Draft Genome Sequence of Tolypothrix boutellei Strain VB521301.</title>
        <authorList>
            <person name="Chandrababunaidu M.M."/>
            <person name="Singh D."/>
            <person name="Sen D."/>
            <person name="Bhan S."/>
            <person name="Das S."/>
            <person name="Gupta A."/>
            <person name="Adhikary S.P."/>
            <person name="Tripathy S."/>
        </authorList>
    </citation>
    <scope>NUCLEOTIDE SEQUENCE</scope>
    <source>
        <strain evidence="8">VB521301</strain>
    </source>
</reference>
<dbReference type="GO" id="GO:0031177">
    <property type="term" value="F:phosphopantetheine binding"/>
    <property type="evidence" value="ECO:0007669"/>
    <property type="project" value="InterPro"/>
</dbReference>
<protein>
    <submittedName>
        <fullName evidence="8">AMP-dependent synthetase</fullName>
    </submittedName>
</protein>
<keyword evidence="2" id="KW-0596">Phosphopantetheine</keyword>
<gene>
    <name evidence="8" type="ORF">DA73_0213945</name>
</gene>
<dbReference type="SUPFAM" id="SSF47336">
    <property type="entry name" value="ACP-like"/>
    <property type="match status" value="1"/>
</dbReference>
<dbReference type="STRING" id="1479485.DA73_0213945"/>
<evidence type="ECO:0000313" key="8">
    <source>
        <dbReference type="EMBL" id="KIE11755.1"/>
    </source>
</evidence>
<dbReference type="CDD" id="cd05931">
    <property type="entry name" value="FAAL"/>
    <property type="match status" value="1"/>
</dbReference>
<dbReference type="InterPro" id="IPR042099">
    <property type="entry name" value="ANL_N_sf"/>
</dbReference>
<feature type="domain" description="Carrier" evidence="7">
    <location>
        <begin position="634"/>
        <end position="708"/>
    </location>
</feature>
<evidence type="ECO:0000256" key="1">
    <source>
        <dbReference type="ARBA" id="ARBA00006432"/>
    </source>
</evidence>
<dbReference type="InterPro" id="IPR036736">
    <property type="entry name" value="ACP-like_sf"/>
</dbReference>
<dbReference type="PANTHER" id="PTHR22754:SF32">
    <property type="entry name" value="DISCO-INTERACTING PROTEIN 2"/>
    <property type="match status" value="1"/>
</dbReference>
<dbReference type="GO" id="GO:0070566">
    <property type="term" value="F:adenylyltransferase activity"/>
    <property type="evidence" value="ECO:0007669"/>
    <property type="project" value="TreeGrafter"/>
</dbReference>
<dbReference type="InterPro" id="IPR009081">
    <property type="entry name" value="PP-bd_ACP"/>
</dbReference>
<comment type="caution">
    <text evidence="8">The sequence shown here is derived from an EMBL/GenBank/DDBJ whole genome shotgun (WGS) entry which is preliminary data.</text>
</comment>
<evidence type="ECO:0000259" key="7">
    <source>
        <dbReference type="PROSITE" id="PS50075"/>
    </source>
</evidence>
<proteinExistence type="inferred from homology"/>
<dbReference type="InterPro" id="IPR020806">
    <property type="entry name" value="PKS_PP-bd"/>
</dbReference>
<dbReference type="Gene3D" id="3.30.300.30">
    <property type="match status" value="1"/>
</dbReference>
<keyword evidence="6" id="KW-0443">Lipid metabolism</keyword>
<evidence type="ECO:0000256" key="2">
    <source>
        <dbReference type="ARBA" id="ARBA00022450"/>
    </source>
</evidence>
<dbReference type="SMART" id="SM00823">
    <property type="entry name" value="PKS_PP"/>
    <property type="match status" value="1"/>
</dbReference>
<dbReference type="AlphaFoldDB" id="A0A0C1RIE2"/>
<keyword evidence="5" id="KW-0276">Fatty acid metabolism</keyword>
<evidence type="ECO:0000256" key="3">
    <source>
        <dbReference type="ARBA" id="ARBA00022553"/>
    </source>
</evidence>
<dbReference type="Pfam" id="PF23024">
    <property type="entry name" value="AMP-dom_DIP2-like"/>
    <property type="match status" value="1"/>
</dbReference>
<dbReference type="SUPFAM" id="SSF56801">
    <property type="entry name" value="Acetyl-CoA synthetase-like"/>
    <property type="match status" value="1"/>
</dbReference>
<dbReference type="GO" id="GO:0006633">
    <property type="term" value="P:fatty acid biosynthetic process"/>
    <property type="evidence" value="ECO:0007669"/>
    <property type="project" value="TreeGrafter"/>
</dbReference>
<sequence>MTVCLANFQNPLEKFSTLVELLIYRAQSQPEQKAYIFLRDGETEEVSLTYSELDLQARAIASHLQSLKASGERVLLLYPPGLDFIAAFFGCLYANAVAVPVYPPKRNQNLSRLRVIASDAQTRIALTVSSTLTQIQSQFAQELEFADMQLLATDSIAVERASDWQEVQIDRDTLAFLQYTSGSTGTPKGVMVSHGNLLQNSKYTQQIWEYNSQSVMVTWLPVFHDMGLIYGVLQPLYEGFPCYMMAPVSFIQKPIRWLQAISRYKATHSGAPNFAYELCVLKTTPEERATLDLSSWHMTLNGAEPVRANTLKQFTQVFQCCGFNLATFCPGYGLAEATLVVAGVQNQKVPSFYTVKAEALAQNQVIEGNTEKELQTLVGCGYPGIDTKVSIVHPESLTQCRPEEVGEIWVSGSTVTQGYWQRTEETQETFGAYLKDTKEGPFMRTGDLGFLKDGELFITGRLKDLIIIRGSNHYPQDIELTVEQSHPALRRGFGAAFSIEVDGVERLAIAQEVERSYLRKLDINEVTGAIRKVVSEQHHLQVYAVLLLKTASIPKTSSGKIQRRACRIGFLNKSLDIVGEWTAANPQQLDLEQLQVEVESLWEDVQDSLQCNLEEKAQAIGRSSNDLSGPITKEKIQAWLISYLSLNLQIQQNDIDIQESFAYYGMDSTIATNIIYELMNWLHCDLDPTLLWEYPNIESLAQYLAEQYSQPQTV</sequence>
<dbReference type="InterPro" id="IPR020845">
    <property type="entry name" value="AMP-binding_CS"/>
</dbReference>
<evidence type="ECO:0000256" key="5">
    <source>
        <dbReference type="ARBA" id="ARBA00022832"/>
    </source>
</evidence>
<dbReference type="InterPro" id="IPR040097">
    <property type="entry name" value="FAAL/FAAC"/>
</dbReference>
<dbReference type="InterPro" id="IPR025110">
    <property type="entry name" value="AMP-bd_C"/>
</dbReference>
<dbReference type="FunFam" id="3.40.50.12780:FF:000013">
    <property type="entry name" value="Long-chain-fatty-acid--AMP ligase FadD32"/>
    <property type="match status" value="1"/>
</dbReference>
<accession>A0A0C1RIE2</accession>
<dbReference type="PROSITE" id="PS50075">
    <property type="entry name" value="CARRIER"/>
    <property type="match status" value="1"/>
</dbReference>
<dbReference type="SMART" id="SM01294">
    <property type="entry name" value="PKS_PP_betabranch"/>
    <property type="match status" value="1"/>
</dbReference>
<dbReference type="GO" id="GO:0071766">
    <property type="term" value="P:Actinobacterium-type cell wall biogenesis"/>
    <property type="evidence" value="ECO:0007669"/>
    <property type="project" value="UniProtKB-ARBA"/>
</dbReference>
<dbReference type="PANTHER" id="PTHR22754">
    <property type="entry name" value="DISCO-INTERACTING PROTEIN 2 DIP2 -RELATED"/>
    <property type="match status" value="1"/>
</dbReference>
<keyword evidence="4" id="KW-0436">Ligase</keyword>
<dbReference type="InterPro" id="IPR000873">
    <property type="entry name" value="AMP-dep_synth/lig_dom"/>
</dbReference>
<keyword evidence="3" id="KW-0597">Phosphoprotein</keyword>
<name>A0A0C1RIE2_9CYAN</name>
<dbReference type="Pfam" id="PF00501">
    <property type="entry name" value="AMP-binding"/>
    <property type="match status" value="1"/>
</dbReference>
<dbReference type="Gene3D" id="3.40.50.12780">
    <property type="entry name" value="N-terminal domain of ligase-like"/>
    <property type="match status" value="1"/>
</dbReference>
<evidence type="ECO:0000256" key="4">
    <source>
        <dbReference type="ARBA" id="ARBA00022598"/>
    </source>
</evidence>
<dbReference type="Pfam" id="PF00550">
    <property type="entry name" value="PP-binding"/>
    <property type="match status" value="1"/>
</dbReference>
<dbReference type="EMBL" id="JHEG02000042">
    <property type="protein sequence ID" value="KIE11755.1"/>
    <property type="molecule type" value="Genomic_DNA"/>
</dbReference>
<comment type="similarity">
    <text evidence="1">Belongs to the ATP-dependent AMP-binding enzyme family.</text>
</comment>
<dbReference type="GO" id="GO:0016874">
    <property type="term" value="F:ligase activity"/>
    <property type="evidence" value="ECO:0007669"/>
    <property type="project" value="UniProtKB-KW"/>
</dbReference>
<dbReference type="PROSITE" id="PS00455">
    <property type="entry name" value="AMP_BINDING"/>
    <property type="match status" value="1"/>
</dbReference>
<organism evidence="8">
    <name type="scientific">Tolypothrix bouteillei VB521301</name>
    <dbReference type="NCBI Taxonomy" id="1479485"/>
    <lineage>
        <taxon>Bacteria</taxon>
        <taxon>Bacillati</taxon>
        <taxon>Cyanobacteriota</taxon>
        <taxon>Cyanophyceae</taxon>
        <taxon>Nostocales</taxon>
        <taxon>Tolypothrichaceae</taxon>
        <taxon>Tolypothrix</taxon>
    </lineage>
</organism>
<dbReference type="Gene3D" id="1.10.1200.10">
    <property type="entry name" value="ACP-like"/>
    <property type="match status" value="1"/>
</dbReference>
<dbReference type="GO" id="GO:0005886">
    <property type="term" value="C:plasma membrane"/>
    <property type="evidence" value="ECO:0007669"/>
    <property type="project" value="TreeGrafter"/>
</dbReference>
<evidence type="ECO:0000256" key="6">
    <source>
        <dbReference type="ARBA" id="ARBA00023098"/>
    </source>
</evidence>
<dbReference type="InterPro" id="IPR045851">
    <property type="entry name" value="AMP-bd_C_sf"/>
</dbReference>